<sequence length="172" mass="20190">MANLIGKNISLRALEPEDIDFLFLTENNELFWEVSSTQVPFSKHLLKQYINNAHQDIYEAKQYRFVICNSTNIPIGMIDLFDFNPQHNRVGIGILLLPQYENKGYATDALELVIDYAFQYLNIHQLYANITSENKKSIALFEKLNFKLVGTKKDWIYTNKQYKDELLYQLIK</sequence>
<dbReference type="PANTHER" id="PTHR43415:SF3">
    <property type="entry name" value="GNAT-FAMILY ACETYLTRANSFERASE"/>
    <property type="match status" value="1"/>
</dbReference>
<dbReference type="Proteomes" id="UP000199312">
    <property type="component" value="Unassembled WGS sequence"/>
</dbReference>
<dbReference type="GO" id="GO:0016747">
    <property type="term" value="F:acyltransferase activity, transferring groups other than amino-acyl groups"/>
    <property type="evidence" value="ECO:0007669"/>
    <property type="project" value="InterPro"/>
</dbReference>
<protein>
    <submittedName>
        <fullName evidence="2">Diamine N-acetyltransferase</fullName>
    </submittedName>
</protein>
<dbReference type="STRING" id="593133.SAMN04488006_2954"/>
<evidence type="ECO:0000259" key="1">
    <source>
        <dbReference type="PROSITE" id="PS51186"/>
    </source>
</evidence>
<dbReference type="PANTHER" id="PTHR43415">
    <property type="entry name" value="SPERMIDINE N(1)-ACETYLTRANSFERASE"/>
    <property type="match status" value="1"/>
</dbReference>
<dbReference type="CDD" id="cd04301">
    <property type="entry name" value="NAT_SF"/>
    <property type="match status" value="1"/>
</dbReference>
<dbReference type="AlphaFoldDB" id="A0A1I6SDA8"/>
<accession>A0A1I6SDA8</accession>
<dbReference type="InterPro" id="IPR000182">
    <property type="entry name" value="GNAT_dom"/>
</dbReference>
<keyword evidence="2" id="KW-0808">Transferase</keyword>
<dbReference type="OrthoDB" id="893030at2"/>
<evidence type="ECO:0000313" key="2">
    <source>
        <dbReference type="EMBL" id="SFS74942.1"/>
    </source>
</evidence>
<dbReference type="RefSeq" id="WP_090229046.1">
    <property type="nucleotide sequence ID" value="NZ_FOZP01000008.1"/>
</dbReference>
<dbReference type="SUPFAM" id="SSF55729">
    <property type="entry name" value="Acyl-CoA N-acyltransferases (Nat)"/>
    <property type="match status" value="1"/>
</dbReference>
<gene>
    <name evidence="2" type="ORF">SAMN04488006_2954</name>
</gene>
<proteinExistence type="predicted"/>
<dbReference type="EMBL" id="FOZP01000008">
    <property type="protein sequence ID" value="SFS74942.1"/>
    <property type="molecule type" value="Genomic_DNA"/>
</dbReference>
<dbReference type="PROSITE" id="PS51186">
    <property type="entry name" value="GNAT"/>
    <property type="match status" value="1"/>
</dbReference>
<feature type="domain" description="N-acetyltransferase" evidence="1">
    <location>
        <begin position="9"/>
        <end position="169"/>
    </location>
</feature>
<organism evidence="2 3">
    <name type="scientific">Lutibacter maritimus</name>
    <dbReference type="NCBI Taxonomy" id="593133"/>
    <lineage>
        <taxon>Bacteria</taxon>
        <taxon>Pseudomonadati</taxon>
        <taxon>Bacteroidota</taxon>
        <taxon>Flavobacteriia</taxon>
        <taxon>Flavobacteriales</taxon>
        <taxon>Flavobacteriaceae</taxon>
        <taxon>Lutibacter</taxon>
    </lineage>
</organism>
<dbReference type="InterPro" id="IPR016181">
    <property type="entry name" value="Acyl_CoA_acyltransferase"/>
</dbReference>
<dbReference type="Gene3D" id="3.40.630.30">
    <property type="match status" value="1"/>
</dbReference>
<name>A0A1I6SDA8_9FLAO</name>
<reference evidence="3" key="1">
    <citation type="submission" date="2016-10" db="EMBL/GenBank/DDBJ databases">
        <authorList>
            <person name="Varghese N."/>
            <person name="Submissions S."/>
        </authorList>
    </citation>
    <scope>NUCLEOTIDE SEQUENCE [LARGE SCALE GENOMIC DNA]</scope>
    <source>
        <strain evidence="3">DSM 24450</strain>
    </source>
</reference>
<dbReference type="Pfam" id="PF13302">
    <property type="entry name" value="Acetyltransf_3"/>
    <property type="match status" value="1"/>
</dbReference>
<evidence type="ECO:0000313" key="3">
    <source>
        <dbReference type="Proteomes" id="UP000199312"/>
    </source>
</evidence>
<keyword evidence="3" id="KW-1185">Reference proteome</keyword>